<dbReference type="InterPro" id="IPR029058">
    <property type="entry name" value="AB_hydrolase_fold"/>
</dbReference>
<evidence type="ECO:0000313" key="3">
    <source>
        <dbReference type="Proteomes" id="UP001054846"/>
    </source>
</evidence>
<dbReference type="EMBL" id="CP063845">
    <property type="protein sequence ID" value="UFP95354.1"/>
    <property type="molecule type" value="Genomic_DNA"/>
</dbReference>
<dbReference type="Gene3D" id="3.40.50.1820">
    <property type="entry name" value="alpha/beta hydrolase"/>
    <property type="match status" value="1"/>
</dbReference>
<organism evidence="2 3">
    <name type="scientific">Gloeobacter morelensis MG652769</name>
    <dbReference type="NCBI Taxonomy" id="2781736"/>
    <lineage>
        <taxon>Bacteria</taxon>
        <taxon>Bacillati</taxon>
        <taxon>Cyanobacteriota</taxon>
        <taxon>Cyanophyceae</taxon>
        <taxon>Gloeobacterales</taxon>
        <taxon>Gloeobacteraceae</taxon>
        <taxon>Gloeobacter</taxon>
        <taxon>Gloeobacter morelensis</taxon>
    </lineage>
</organism>
<dbReference type="GO" id="GO:0016787">
    <property type="term" value="F:hydrolase activity"/>
    <property type="evidence" value="ECO:0007669"/>
    <property type="project" value="UniProtKB-KW"/>
</dbReference>
<dbReference type="InterPro" id="IPR022742">
    <property type="entry name" value="Hydrolase_4"/>
</dbReference>
<name>A0ABY3PP76_9CYAN</name>
<reference evidence="2 3" key="1">
    <citation type="journal article" date="2021" name="Genome Biol. Evol.">
        <title>Complete Genome Sequencing of a Novel Gloeobacter Species from a Waterfall Cave in Mexico.</title>
        <authorList>
            <person name="Saw J.H."/>
            <person name="Cardona T."/>
            <person name="Montejano G."/>
        </authorList>
    </citation>
    <scope>NUCLEOTIDE SEQUENCE [LARGE SCALE GENOMIC DNA]</scope>
    <source>
        <strain evidence="2">MG652769</strain>
    </source>
</reference>
<accession>A0ABY3PP76</accession>
<proteinExistence type="predicted"/>
<dbReference type="Proteomes" id="UP001054846">
    <property type="component" value="Chromosome"/>
</dbReference>
<keyword evidence="2" id="KW-0378">Hydrolase</keyword>
<sequence length="288" mass="31427">MYPEVQSMTGSTVASEYLKSADGLRLHITRWDVPEPFGALLVVPGKGEHGGRYGKLAAELAGCGWRTWGLDPRGQGLSDGPRSQIESYDEFLADTGTALEALGRECPGRPVVVLGYSMGAVTGVLAALRWPDRVQGLICVSPAFVIDNRLRGLAKVFAYLGSWLFAQSIVASGYNPTAVTNCPLEQQRIAADPLIDGTTRPRLVVELHKAGAQCLRLAPQLAIPALILATPFDRIVDARGAQTFYDRLPGDRTIHWYDDQLHDLLHERRSAEVTGEIAGWLRERWPGA</sequence>
<gene>
    <name evidence="2" type="ORF">ISF26_03645</name>
</gene>
<dbReference type="InterPro" id="IPR051044">
    <property type="entry name" value="MAG_DAG_Lipase"/>
</dbReference>
<dbReference type="RefSeq" id="WP_230842581.1">
    <property type="nucleotide sequence ID" value="NZ_CP063845.1"/>
</dbReference>
<feature type="domain" description="Serine aminopeptidase S33" evidence="1">
    <location>
        <begin position="35"/>
        <end position="268"/>
    </location>
</feature>
<evidence type="ECO:0000313" key="2">
    <source>
        <dbReference type="EMBL" id="UFP95354.1"/>
    </source>
</evidence>
<dbReference type="PANTHER" id="PTHR11614">
    <property type="entry name" value="PHOSPHOLIPASE-RELATED"/>
    <property type="match status" value="1"/>
</dbReference>
<dbReference type="Pfam" id="PF12146">
    <property type="entry name" value="Hydrolase_4"/>
    <property type="match status" value="1"/>
</dbReference>
<protein>
    <submittedName>
        <fullName evidence="2">Alpha/beta hydrolase</fullName>
    </submittedName>
</protein>
<keyword evidence="3" id="KW-1185">Reference proteome</keyword>
<evidence type="ECO:0000259" key="1">
    <source>
        <dbReference type="Pfam" id="PF12146"/>
    </source>
</evidence>
<dbReference type="SUPFAM" id="SSF53474">
    <property type="entry name" value="alpha/beta-Hydrolases"/>
    <property type="match status" value="1"/>
</dbReference>